<evidence type="ECO:0000313" key="4">
    <source>
        <dbReference type="Proteomes" id="UP000030750"/>
    </source>
</evidence>
<evidence type="ECO:0000256" key="2">
    <source>
        <dbReference type="SAM" id="Phobius"/>
    </source>
</evidence>
<dbReference type="AlphaFoldDB" id="U6LKE2"/>
<keyword evidence="2" id="KW-0812">Transmembrane</keyword>
<feature type="region of interest" description="Disordered" evidence="1">
    <location>
        <begin position="275"/>
        <end position="298"/>
    </location>
</feature>
<sequence length="298" mass="33951">MLVLIFCAAYRSPSPLHAVWFPLLLLVVSSVFSYYLLRDASPFRYSGVIYVRRFHPRAQVQFEYQLRREQQRQPREHREELFERLLPPPSDNGGTRIVCACGLCDTAQRPRAYSAPDFDTLGLLNLVRGANWGFSVQRGGVDSSQGGARPGQRQDSVGLSIPTSSARRGSVVSSSSNSSSLPVLDSCFLSHSWINAVIRKKERRWARFCQRWHMRQELLRQKLELHKHYFRRQRWEQEGPQQGQQLRQQQHHHHQQRQERHGYAAYSANGAANARGTAETCNSDAGGDGHLFGPEGAV</sequence>
<dbReference type="EMBL" id="HG711424">
    <property type="protein sequence ID" value="CDJ49009.1"/>
    <property type="molecule type" value="Genomic_DNA"/>
</dbReference>
<reference evidence="3" key="1">
    <citation type="submission" date="2013-10" db="EMBL/GenBank/DDBJ databases">
        <title>Genomic analysis of the causative agents of coccidiosis in chickens.</title>
        <authorList>
            <person name="Reid A.J."/>
            <person name="Blake D."/>
            <person name="Billington K."/>
            <person name="Browne H."/>
            <person name="Dunn M."/>
            <person name="Hung S."/>
            <person name="Kawahara F."/>
            <person name="Miranda-Saavedra D."/>
            <person name="Mourier T."/>
            <person name="Nagra H."/>
            <person name="Otto T.D."/>
            <person name="Rawlings N."/>
            <person name="Sanchez A."/>
            <person name="Sanders M."/>
            <person name="Subramaniam C."/>
            <person name="Tay Y."/>
            <person name="Dear P."/>
            <person name="Doerig C."/>
            <person name="Gruber A."/>
            <person name="Parkinson J."/>
            <person name="Shirley M."/>
            <person name="Wan K.L."/>
            <person name="Berriman M."/>
            <person name="Tomley F."/>
            <person name="Pain A."/>
        </authorList>
    </citation>
    <scope>NUCLEOTIDE SEQUENCE [LARGE SCALE GENOMIC DNA]</scope>
    <source>
        <strain evidence="3">Houghton</strain>
    </source>
</reference>
<feature type="compositionally biased region" description="Low complexity" evidence="1">
    <location>
        <begin position="164"/>
        <end position="180"/>
    </location>
</feature>
<feature type="region of interest" description="Disordered" evidence="1">
    <location>
        <begin position="235"/>
        <end position="261"/>
    </location>
</feature>
<reference evidence="3" key="2">
    <citation type="submission" date="2013-10" db="EMBL/GenBank/DDBJ databases">
        <authorList>
            <person name="Aslett M."/>
        </authorList>
    </citation>
    <scope>NUCLEOTIDE SEQUENCE [LARGE SCALE GENOMIC DNA]</scope>
    <source>
        <strain evidence="3">Houghton</strain>
    </source>
</reference>
<organism evidence="3 4">
    <name type="scientific">Eimeria brunetti</name>
    <dbReference type="NCBI Taxonomy" id="51314"/>
    <lineage>
        <taxon>Eukaryota</taxon>
        <taxon>Sar</taxon>
        <taxon>Alveolata</taxon>
        <taxon>Apicomplexa</taxon>
        <taxon>Conoidasida</taxon>
        <taxon>Coccidia</taxon>
        <taxon>Eucoccidiorida</taxon>
        <taxon>Eimeriorina</taxon>
        <taxon>Eimeriidae</taxon>
        <taxon>Eimeria</taxon>
    </lineage>
</organism>
<keyword evidence="2" id="KW-0472">Membrane</keyword>
<feature type="compositionally biased region" description="Low complexity" evidence="1">
    <location>
        <begin position="238"/>
        <end position="248"/>
    </location>
</feature>
<keyword evidence="4" id="KW-1185">Reference proteome</keyword>
<keyword evidence="2" id="KW-1133">Transmembrane helix</keyword>
<feature type="region of interest" description="Disordered" evidence="1">
    <location>
        <begin position="140"/>
        <end position="181"/>
    </location>
</feature>
<evidence type="ECO:0000313" key="3">
    <source>
        <dbReference type="EMBL" id="CDJ49009.1"/>
    </source>
</evidence>
<dbReference type="Proteomes" id="UP000030750">
    <property type="component" value="Unassembled WGS sequence"/>
</dbReference>
<gene>
    <name evidence="3" type="ORF">EBH_0023480</name>
</gene>
<dbReference type="OrthoDB" id="10603038at2759"/>
<dbReference type="VEuPathDB" id="ToxoDB:EBH_0023480"/>
<evidence type="ECO:0000256" key="1">
    <source>
        <dbReference type="SAM" id="MobiDB-lite"/>
    </source>
</evidence>
<accession>U6LKE2</accession>
<evidence type="ECO:0008006" key="5">
    <source>
        <dbReference type="Google" id="ProtNLM"/>
    </source>
</evidence>
<feature type="transmembrane region" description="Helical" evidence="2">
    <location>
        <begin position="19"/>
        <end position="37"/>
    </location>
</feature>
<proteinExistence type="predicted"/>
<feature type="compositionally biased region" description="Polar residues" evidence="1">
    <location>
        <begin position="153"/>
        <end position="163"/>
    </location>
</feature>
<name>U6LKE2_9EIME</name>
<protein>
    <recommendedName>
        <fullName evidence="5">Transmembrane protein</fullName>
    </recommendedName>
</protein>